<reference evidence="2" key="1">
    <citation type="journal article" date="2014" name="Int. J. Syst. Evol. Microbiol.">
        <title>Complete genome sequence of Corynebacterium casei LMG S-19264T (=DSM 44701T), isolated from a smear-ripened cheese.</title>
        <authorList>
            <consortium name="US DOE Joint Genome Institute (JGI-PGF)"/>
            <person name="Walter F."/>
            <person name="Albersmeier A."/>
            <person name="Kalinowski J."/>
            <person name="Ruckert C."/>
        </authorList>
    </citation>
    <scope>NUCLEOTIDE SEQUENCE</scope>
    <source>
        <strain evidence="2">CGMCC 1.12195</strain>
    </source>
</reference>
<feature type="domain" description="Minor fimbrium subunit Mfa1 C-terminal" evidence="1">
    <location>
        <begin position="416"/>
        <end position="480"/>
    </location>
</feature>
<dbReference type="Proteomes" id="UP000660862">
    <property type="component" value="Unassembled WGS sequence"/>
</dbReference>
<evidence type="ECO:0000313" key="2">
    <source>
        <dbReference type="EMBL" id="GGG97667.1"/>
    </source>
</evidence>
<organism evidence="2 3">
    <name type="scientific">Parapedobacter pyrenivorans</name>
    <dbReference type="NCBI Taxonomy" id="1305674"/>
    <lineage>
        <taxon>Bacteria</taxon>
        <taxon>Pseudomonadati</taxon>
        <taxon>Bacteroidota</taxon>
        <taxon>Sphingobacteriia</taxon>
        <taxon>Sphingobacteriales</taxon>
        <taxon>Sphingobacteriaceae</taxon>
        <taxon>Parapedobacter</taxon>
    </lineage>
</organism>
<dbReference type="RefSeq" id="WP_188507511.1">
    <property type="nucleotide sequence ID" value="NZ_BMER01000004.1"/>
</dbReference>
<dbReference type="Gene3D" id="2.60.40.3690">
    <property type="match status" value="1"/>
</dbReference>
<comment type="caution">
    <text evidence="2">The sequence shown here is derived from an EMBL/GenBank/DDBJ whole genome shotgun (WGS) entry which is preliminary data.</text>
</comment>
<evidence type="ECO:0000259" key="1">
    <source>
        <dbReference type="Pfam" id="PF15495"/>
    </source>
</evidence>
<keyword evidence="3" id="KW-1185">Reference proteome</keyword>
<sequence>MKIKQYVVFALIGLALGGCNKPGGDDPDVIDPEGELVKAKLAISVPKSVRTYAPGDTDPLATDDEIVANTIDVFIYDDGGSYALTYYRFAPTAPLGTAEPAAGFFNYNGTGDQFLTADFDVREGPKLVYVGVNLPDFIVDRLKTGYYINEIYEQTDLIDLLTEEIETTGSAEVAFFNTAIVEHDVTADGAAIPVSVSRLVAKVVVMADGADGASWDVNGGTVSDLEFAIGQRNNQMFVSPLVGGADPNFLASTIVNVSTSSTLHPAIQKLQFVRPSDYIPINGLLADAGDGAATNMRYATENTSEEYRHQDVTYVSIRAKFIPHRLGADADTGTLPDDGTGDNSTEIPGGFYAVFTGDPTGDDALGVRYFSDINNARDFVTGAYFVDQVGSAITASTSPVYDDAAVVGESDHYIFFYEDSYCYYRIYLNPNLRSDGDPGTGTGNYNILRNTVYLATITGVNYIGTTRPNSLPGSYENHLTNIGRGTPTWPGAWFPNPLPNTPVLPTAQIDPLDLFTGLSAGITLDDWLSDDQDYEVY</sequence>
<evidence type="ECO:0000313" key="3">
    <source>
        <dbReference type="Proteomes" id="UP000660862"/>
    </source>
</evidence>
<dbReference type="NCBIfam" id="NF038041">
    <property type="entry name" value="fim_Mfa1_fam"/>
    <property type="match status" value="1"/>
</dbReference>
<dbReference type="AlphaFoldDB" id="A0A917MD55"/>
<name>A0A917MD55_9SPHI</name>
<reference evidence="2" key="2">
    <citation type="submission" date="2020-09" db="EMBL/GenBank/DDBJ databases">
        <authorList>
            <person name="Sun Q."/>
            <person name="Zhou Y."/>
        </authorList>
    </citation>
    <scope>NUCLEOTIDE SEQUENCE</scope>
    <source>
        <strain evidence="2">CGMCC 1.12195</strain>
    </source>
</reference>
<dbReference type="InterPro" id="IPR047786">
    <property type="entry name" value="Mfa1_fim"/>
</dbReference>
<dbReference type="GO" id="GO:0009418">
    <property type="term" value="C:pilus shaft"/>
    <property type="evidence" value="ECO:0007669"/>
    <property type="project" value="InterPro"/>
</dbReference>
<dbReference type="InterPro" id="IPR029140">
    <property type="entry name" value="Mfa1_C"/>
</dbReference>
<dbReference type="PROSITE" id="PS51257">
    <property type="entry name" value="PROKAR_LIPOPROTEIN"/>
    <property type="match status" value="1"/>
</dbReference>
<proteinExistence type="predicted"/>
<gene>
    <name evidence="2" type="ORF">GCM10007415_36400</name>
</gene>
<protein>
    <recommendedName>
        <fullName evidence="1">Minor fimbrium subunit Mfa1 C-terminal domain-containing protein</fullName>
    </recommendedName>
</protein>
<dbReference type="EMBL" id="BMER01000004">
    <property type="protein sequence ID" value="GGG97667.1"/>
    <property type="molecule type" value="Genomic_DNA"/>
</dbReference>
<dbReference type="Pfam" id="PF15495">
    <property type="entry name" value="Fimbrillin_C"/>
    <property type="match status" value="1"/>
</dbReference>
<accession>A0A917MD55</accession>